<name>A0A6C0JV89_9ZZZZ</name>
<dbReference type="EMBL" id="MN740737">
    <property type="protein sequence ID" value="QHU09439.1"/>
    <property type="molecule type" value="Genomic_DNA"/>
</dbReference>
<feature type="region of interest" description="Disordered" evidence="1">
    <location>
        <begin position="131"/>
        <end position="156"/>
    </location>
</feature>
<feature type="transmembrane region" description="Helical" evidence="2">
    <location>
        <begin position="58"/>
        <end position="75"/>
    </location>
</feature>
<keyword evidence="2" id="KW-0812">Transmembrane</keyword>
<keyword evidence="2" id="KW-1133">Transmembrane helix</keyword>
<organism evidence="3">
    <name type="scientific">viral metagenome</name>
    <dbReference type="NCBI Taxonomy" id="1070528"/>
    <lineage>
        <taxon>unclassified sequences</taxon>
        <taxon>metagenomes</taxon>
        <taxon>organismal metagenomes</taxon>
    </lineage>
</organism>
<feature type="transmembrane region" description="Helical" evidence="2">
    <location>
        <begin position="29"/>
        <end position="46"/>
    </location>
</feature>
<sequence>MKPSAPPAIMTGGAKDLFIDMVKRHESPLTAYTLLGLALLIVYVKQIPVRFRRLADTLLGRLLLFILTILVAKYTTFSNGLLLALFTLLLLSMSPRTIEGYQDVRSSKKITDNNLWWVEKVFNEHPKEIDEDEVTTSAIQDGSTNQKSGSSSSGGP</sequence>
<accession>A0A6C0JV89</accession>
<evidence type="ECO:0000313" key="3">
    <source>
        <dbReference type="EMBL" id="QHU09439.1"/>
    </source>
</evidence>
<proteinExistence type="predicted"/>
<evidence type="ECO:0000256" key="2">
    <source>
        <dbReference type="SAM" id="Phobius"/>
    </source>
</evidence>
<evidence type="ECO:0000256" key="1">
    <source>
        <dbReference type="SAM" id="MobiDB-lite"/>
    </source>
</evidence>
<keyword evidence="2" id="KW-0472">Membrane</keyword>
<reference evidence="3" key="1">
    <citation type="journal article" date="2020" name="Nature">
        <title>Giant virus diversity and host interactions through global metagenomics.</title>
        <authorList>
            <person name="Schulz F."/>
            <person name="Roux S."/>
            <person name="Paez-Espino D."/>
            <person name="Jungbluth S."/>
            <person name="Walsh D.A."/>
            <person name="Denef V.J."/>
            <person name="McMahon K.D."/>
            <person name="Konstantinidis K.T."/>
            <person name="Eloe-Fadrosh E.A."/>
            <person name="Kyrpides N.C."/>
            <person name="Woyke T."/>
        </authorList>
    </citation>
    <scope>NUCLEOTIDE SEQUENCE</scope>
    <source>
        <strain evidence="3">GVMAG-S-1101164-105</strain>
    </source>
</reference>
<dbReference type="AlphaFoldDB" id="A0A6C0JV89"/>
<protein>
    <submittedName>
        <fullName evidence="3">Uncharacterized protein</fullName>
    </submittedName>
</protein>
<feature type="compositionally biased region" description="Polar residues" evidence="1">
    <location>
        <begin position="135"/>
        <end position="147"/>
    </location>
</feature>